<evidence type="ECO:0000313" key="3">
    <source>
        <dbReference type="EMBL" id="CAB1438820.1"/>
    </source>
</evidence>
<name>A0A9N7YV45_PLEPL</name>
<feature type="compositionally biased region" description="Basic and acidic residues" evidence="1">
    <location>
        <begin position="54"/>
        <end position="66"/>
    </location>
</feature>
<reference evidence="3" key="1">
    <citation type="submission" date="2020-03" db="EMBL/GenBank/DDBJ databases">
        <authorList>
            <person name="Weist P."/>
        </authorList>
    </citation>
    <scope>NUCLEOTIDE SEQUENCE</scope>
</reference>
<dbReference type="EMBL" id="CADEAL010002212">
    <property type="protein sequence ID" value="CAB1438820.1"/>
    <property type="molecule type" value="Genomic_DNA"/>
</dbReference>
<organism evidence="3 4">
    <name type="scientific">Pleuronectes platessa</name>
    <name type="common">European plaice</name>
    <dbReference type="NCBI Taxonomy" id="8262"/>
    <lineage>
        <taxon>Eukaryota</taxon>
        <taxon>Metazoa</taxon>
        <taxon>Chordata</taxon>
        <taxon>Craniata</taxon>
        <taxon>Vertebrata</taxon>
        <taxon>Euteleostomi</taxon>
        <taxon>Actinopterygii</taxon>
        <taxon>Neopterygii</taxon>
        <taxon>Teleostei</taxon>
        <taxon>Neoteleostei</taxon>
        <taxon>Acanthomorphata</taxon>
        <taxon>Carangaria</taxon>
        <taxon>Pleuronectiformes</taxon>
        <taxon>Pleuronectoidei</taxon>
        <taxon>Pleuronectidae</taxon>
        <taxon>Pleuronectes</taxon>
    </lineage>
</organism>
<evidence type="ECO:0000256" key="1">
    <source>
        <dbReference type="SAM" id="MobiDB-lite"/>
    </source>
</evidence>
<evidence type="ECO:0000256" key="2">
    <source>
        <dbReference type="SAM" id="SignalP"/>
    </source>
</evidence>
<evidence type="ECO:0000313" key="4">
    <source>
        <dbReference type="Proteomes" id="UP001153269"/>
    </source>
</evidence>
<gene>
    <name evidence="3" type="ORF">PLEPLA_LOCUS26689</name>
</gene>
<feature type="signal peptide" evidence="2">
    <location>
        <begin position="1"/>
        <end position="20"/>
    </location>
</feature>
<keyword evidence="4" id="KW-1185">Reference proteome</keyword>
<accession>A0A9N7YV45</accession>
<proteinExistence type="predicted"/>
<evidence type="ECO:0008006" key="5">
    <source>
        <dbReference type="Google" id="ProtNLM"/>
    </source>
</evidence>
<dbReference type="Proteomes" id="UP001153269">
    <property type="component" value="Unassembled WGS sequence"/>
</dbReference>
<feature type="chain" id="PRO_5040201909" description="Secreted protein" evidence="2">
    <location>
        <begin position="21"/>
        <end position="110"/>
    </location>
</feature>
<dbReference type="AlphaFoldDB" id="A0A9N7YV45"/>
<feature type="region of interest" description="Disordered" evidence="1">
    <location>
        <begin position="54"/>
        <end position="94"/>
    </location>
</feature>
<protein>
    <recommendedName>
        <fullName evidence="5">Secreted protein</fullName>
    </recommendedName>
</protein>
<sequence length="110" mass="12280">MSFQLIWSVASVYLPGAAHTVCLTSTELSSAATVDSMLMMWSRERGGLKLKRAVEGGDQREGEQRENFTFPPNRDQSILRTHYPRSPSPPPPQTPYCNSGRYSIICQLSC</sequence>
<keyword evidence="2" id="KW-0732">Signal</keyword>
<comment type="caution">
    <text evidence="3">The sequence shown here is derived from an EMBL/GenBank/DDBJ whole genome shotgun (WGS) entry which is preliminary data.</text>
</comment>